<feature type="domain" description="Outer membrane protein beta-barrel" evidence="2">
    <location>
        <begin position="21"/>
        <end position="172"/>
    </location>
</feature>
<name>A0A927BED4_9BACT</name>
<evidence type="ECO:0000313" key="4">
    <source>
        <dbReference type="Proteomes" id="UP000612233"/>
    </source>
</evidence>
<evidence type="ECO:0000313" key="3">
    <source>
        <dbReference type="EMBL" id="MBD2768735.1"/>
    </source>
</evidence>
<keyword evidence="1" id="KW-0732">Signal</keyword>
<organism evidence="3 4">
    <name type="scientific">Hymenobacter montanus</name>
    <dbReference type="NCBI Taxonomy" id="2771359"/>
    <lineage>
        <taxon>Bacteria</taxon>
        <taxon>Pseudomonadati</taxon>
        <taxon>Bacteroidota</taxon>
        <taxon>Cytophagia</taxon>
        <taxon>Cytophagales</taxon>
        <taxon>Hymenobacteraceae</taxon>
        <taxon>Hymenobacter</taxon>
    </lineage>
</organism>
<comment type="caution">
    <text evidence="3">The sequence shown here is derived from an EMBL/GenBank/DDBJ whole genome shotgun (WGS) entry which is preliminary data.</text>
</comment>
<proteinExistence type="predicted"/>
<dbReference type="Pfam" id="PF13568">
    <property type="entry name" value="OMP_b-brl_2"/>
    <property type="match status" value="1"/>
</dbReference>
<feature type="chain" id="PRO_5037112104" evidence="1">
    <location>
        <begin position="21"/>
        <end position="198"/>
    </location>
</feature>
<evidence type="ECO:0000259" key="2">
    <source>
        <dbReference type="Pfam" id="PF13568"/>
    </source>
</evidence>
<protein>
    <submittedName>
        <fullName evidence="3">PorT family protein</fullName>
    </submittedName>
</protein>
<feature type="signal peptide" evidence="1">
    <location>
        <begin position="1"/>
        <end position="20"/>
    </location>
</feature>
<dbReference type="Proteomes" id="UP000612233">
    <property type="component" value="Unassembled WGS sequence"/>
</dbReference>
<accession>A0A927BED4</accession>
<dbReference type="InterPro" id="IPR025665">
    <property type="entry name" value="Beta-barrel_OMP_2"/>
</dbReference>
<reference evidence="3" key="1">
    <citation type="submission" date="2020-09" db="EMBL/GenBank/DDBJ databases">
        <authorList>
            <person name="Kim M.K."/>
        </authorList>
    </citation>
    <scope>NUCLEOTIDE SEQUENCE</scope>
    <source>
        <strain evidence="3">BT664</strain>
    </source>
</reference>
<sequence>MKKLVLLLSLLAGISASASAQVTFGVKAGPSYTNYTGPSATGETYGKVTYRIGFHAGVLANLAVGDAVSIQPEVLYSQKGAKVANNHDNRDRLNYIDVPIMVQYKINGLFFEVGPQVGVLLNGKTTDGTVTLSLKDPKYIKTVDFGYAGGLGYKLKSGPMFGLRYNGGITNLEPGDNDQPKVRNGAFQLYAGFMFGRK</sequence>
<dbReference type="AlphaFoldDB" id="A0A927BED4"/>
<dbReference type="RefSeq" id="WP_191005548.1">
    <property type="nucleotide sequence ID" value="NZ_JACXAD010000013.1"/>
</dbReference>
<keyword evidence="4" id="KW-1185">Reference proteome</keyword>
<dbReference type="EMBL" id="JACXAD010000013">
    <property type="protein sequence ID" value="MBD2768735.1"/>
    <property type="molecule type" value="Genomic_DNA"/>
</dbReference>
<evidence type="ECO:0000256" key="1">
    <source>
        <dbReference type="SAM" id="SignalP"/>
    </source>
</evidence>
<gene>
    <name evidence="3" type="ORF">IC235_12645</name>
</gene>